<dbReference type="InterPro" id="IPR027417">
    <property type="entry name" value="P-loop_NTPase"/>
</dbReference>
<dbReference type="CDD" id="cd14798">
    <property type="entry name" value="RX-CC_like"/>
    <property type="match status" value="1"/>
</dbReference>
<dbReference type="OrthoDB" id="5279713at2759"/>
<dbReference type="KEGG" id="pda:120105802"/>
<evidence type="ECO:0000259" key="8">
    <source>
        <dbReference type="Pfam" id="PF00931"/>
    </source>
</evidence>
<accession>A0A8B8ZSR8</accession>
<proteinExistence type="inferred from homology"/>
<evidence type="ECO:0000256" key="6">
    <source>
        <dbReference type="ARBA" id="ARBA00022840"/>
    </source>
</evidence>
<keyword evidence="7" id="KW-0175">Coiled coil</keyword>
<dbReference type="SUPFAM" id="SSF52540">
    <property type="entry name" value="P-loop containing nucleoside triphosphate hydrolases"/>
    <property type="match status" value="1"/>
</dbReference>
<dbReference type="Gene3D" id="3.40.50.300">
    <property type="entry name" value="P-loop containing nucleotide triphosphate hydrolases"/>
    <property type="match status" value="1"/>
</dbReference>
<evidence type="ECO:0000256" key="2">
    <source>
        <dbReference type="ARBA" id="ARBA00022614"/>
    </source>
</evidence>
<sequence length="415" mass="47877">MALNLDAFVSSFCKMLLTSAKEEVVKILGVPNEIKKLHKWLEMIQDVLADAENRCLEDNQPINRWLNELRDLMYDADDIIDECRIEGEKLLSPNSSISRRAESVRCCYPPIACLHKVRFRHEIGKRIKDLNRELEQLAKRKDNLHLIPAPRDDRYKSRISRKTSPIVEPNLVGEKIKDDTRRLADLLIKKDDEKIQVFAIVGMGGIGKTTLAQKIYNDEKLRNNFNQMPQIWLCVSQDFSESNLLRSIIKQAGGDPGEAKEKEVLEPMLSQVITNKKFFLILDDVWDAQVWDELLRKPLQSGLANSRILITSRHEAIARQMRAVYIHKVEQLSQKDGWSLICRMVFKECEEGDMHVLSGVGMRIVEKCDGLPLALRTVGGVLRTKEKRHSEWEKVLSSPAWSLQNFQKRRWAHCT</sequence>
<evidence type="ECO:0000313" key="10">
    <source>
        <dbReference type="Proteomes" id="UP000228380"/>
    </source>
</evidence>
<feature type="domain" description="Disease resistance N-terminal" evidence="9">
    <location>
        <begin position="8"/>
        <end position="92"/>
    </location>
</feature>
<evidence type="ECO:0000256" key="3">
    <source>
        <dbReference type="ARBA" id="ARBA00022737"/>
    </source>
</evidence>
<dbReference type="PRINTS" id="PR00364">
    <property type="entry name" value="DISEASERSIST"/>
</dbReference>
<dbReference type="PANTHER" id="PTHR36766:SF70">
    <property type="entry name" value="DISEASE RESISTANCE PROTEIN RGA4"/>
    <property type="match status" value="1"/>
</dbReference>
<protein>
    <submittedName>
        <fullName evidence="11">Disease resistance protein RGA3</fullName>
    </submittedName>
</protein>
<dbReference type="InterPro" id="IPR042197">
    <property type="entry name" value="Apaf_helical"/>
</dbReference>
<evidence type="ECO:0000259" key="9">
    <source>
        <dbReference type="Pfam" id="PF18052"/>
    </source>
</evidence>
<dbReference type="GeneID" id="120105802"/>
<evidence type="ECO:0000256" key="4">
    <source>
        <dbReference type="ARBA" id="ARBA00022741"/>
    </source>
</evidence>
<dbReference type="RefSeq" id="XP_038974474.1">
    <property type="nucleotide sequence ID" value="XM_039118546.1"/>
</dbReference>
<dbReference type="GO" id="GO:0006952">
    <property type="term" value="P:defense response"/>
    <property type="evidence" value="ECO:0007669"/>
    <property type="project" value="UniProtKB-KW"/>
</dbReference>
<comment type="similarity">
    <text evidence="1">Belongs to the disease resistance NB-LRR family.</text>
</comment>
<dbReference type="Gene3D" id="1.20.5.4130">
    <property type="match status" value="1"/>
</dbReference>
<keyword evidence="10" id="KW-1185">Reference proteome</keyword>
<keyword evidence="4" id="KW-0547">Nucleotide-binding</keyword>
<dbReference type="AlphaFoldDB" id="A0A8B8ZSR8"/>
<feature type="coiled-coil region" evidence="7">
    <location>
        <begin position="120"/>
        <end position="147"/>
    </location>
</feature>
<keyword evidence="3" id="KW-0677">Repeat</keyword>
<dbReference type="Pfam" id="PF18052">
    <property type="entry name" value="Rx_N"/>
    <property type="match status" value="1"/>
</dbReference>
<dbReference type="Proteomes" id="UP000228380">
    <property type="component" value="Unplaced"/>
</dbReference>
<feature type="domain" description="NB-ARC" evidence="8">
    <location>
        <begin position="177"/>
        <end position="348"/>
    </location>
</feature>
<dbReference type="InterPro" id="IPR038005">
    <property type="entry name" value="RX-like_CC"/>
</dbReference>
<evidence type="ECO:0000256" key="1">
    <source>
        <dbReference type="ARBA" id="ARBA00008894"/>
    </source>
</evidence>
<dbReference type="PANTHER" id="PTHR36766">
    <property type="entry name" value="PLANT BROAD-SPECTRUM MILDEW RESISTANCE PROTEIN RPW8"/>
    <property type="match status" value="1"/>
</dbReference>
<evidence type="ECO:0000256" key="7">
    <source>
        <dbReference type="SAM" id="Coils"/>
    </source>
</evidence>
<dbReference type="Gene3D" id="1.10.8.430">
    <property type="entry name" value="Helical domain of apoptotic protease-activating factors"/>
    <property type="match status" value="1"/>
</dbReference>
<keyword evidence="5" id="KW-0611">Plant defense</keyword>
<name>A0A8B8ZSR8_PHODC</name>
<dbReference type="GO" id="GO:0043531">
    <property type="term" value="F:ADP binding"/>
    <property type="evidence" value="ECO:0007669"/>
    <property type="project" value="InterPro"/>
</dbReference>
<keyword evidence="2" id="KW-0433">Leucine-rich repeat</keyword>
<organism evidence="10 11">
    <name type="scientific">Phoenix dactylifera</name>
    <name type="common">Date palm</name>
    <dbReference type="NCBI Taxonomy" id="42345"/>
    <lineage>
        <taxon>Eukaryota</taxon>
        <taxon>Viridiplantae</taxon>
        <taxon>Streptophyta</taxon>
        <taxon>Embryophyta</taxon>
        <taxon>Tracheophyta</taxon>
        <taxon>Spermatophyta</taxon>
        <taxon>Magnoliopsida</taxon>
        <taxon>Liliopsida</taxon>
        <taxon>Arecaceae</taxon>
        <taxon>Coryphoideae</taxon>
        <taxon>Phoeniceae</taxon>
        <taxon>Phoenix</taxon>
    </lineage>
</organism>
<dbReference type="GO" id="GO:0005524">
    <property type="term" value="F:ATP binding"/>
    <property type="evidence" value="ECO:0007669"/>
    <property type="project" value="UniProtKB-KW"/>
</dbReference>
<dbReference type="InterPro" id="IPR002182">
    <property type="entry name" value="NB-ARC"/>
</dbReference>
<keyword evidence="6" id="KW-0067">ATP-binding</keyword>
<evidence type="ECO:0000313" key="11">
    <source>
        <dbReference type="RefSeq" id="XP_038974474.1"/>
    </source>
</evidence>
<dbReference type="InterPro" id="IPR041118">
    <property type="entry name" value="Rx_N"/>
</dbReference>
<gene>
    <name evidence="11" type="primary">LOC120105802</name>
</gene>
<dbReference type="Pfam" id="PF00931">
    <property type="entry name" value="NB-ARC"/>
    <property type="match status" value="1"/>
</dbReference>
<reference evidence="11" key="1">
    <citation type="submission" date="2025-08" db="UniProtKB">
        <authorList>
            <consortium name="RefSeq"/>
        </authorList>
    </citation>
    <scope>IDENTIFICATION</scope>
    <source>
        <tissue evidence="11">Young leaves</tissue>
    </source>
</reference>
<evidence type="ECO:0000256" key="5">
    <source>
        <dbReference type="ARBA" id="ARBA00022821"/>
    </source>
</evidence>
<dbReference type="FunFam" id="3.40.50.300:FF:001091">
    <property type="entry name" value="Probable disease resistance protein At1g61300"/>
    <property type="match status" value="1"/>
</dbReference>